<reference evidence="2 3" key="1">
    <citation type="submission" date="2019-03" db="EMBL/GenBank/DDBJ databases">
        <title>Diversity of the mouse oral microbiome.</title>
        <authorList>
            <person name="Joseph S."/>
            <person name="Aduse-Opoku J."/>
            <person name="Curtis M."/>
            <person name="Wade W."/>
            <person name="Hashim A."/>
        </authorList>
    </citation>
    <scope>NUCLEOTIDE SEQUENCE [LARGE SCALE GENOMIC DNA]</scope>
    <source>
        <strain evidence="3">irhom_31</strain>
    </source>
</reference>
<evidence type="ECO:0008006" key="4">
    <source>
        <dbReference type="Google" id="ProtNLM"/>
    </source>
</evidence>
<feature type="transmembrane region" description="Helical" evidence="1">
    <location>
        <begin position="79"/>
        <end position="100"/>
    </location>
</feature>
<dbReference type="AlphaFoldDB" id="A0A4Y9F7P8"/>
<feature type="transmembrane region" description="Helical" evidence="1">
    <location>
        <begin position="112"/>
        <end position="133"/>
    </location>
</feature>
<evidence type="ECO:0000313" key="2">
    <source>
        <dbReference type="EMBL" id="TFU23901.1"/>
    </source>
</evidence>
<proteinExistence type="predicted"/>
<keyword evidence="1" id="KW-1133">Transmembrane helix</keyword>
<name>A0A4Y9F7P8_9MICC</name>
<feature type="transmembrane region" description="Helical" evidence="1">
    <location>
        <begin position="47"/>
        <end position="67"/>
    </location>
</feature>
<sequence>MVEVALSVFLPLLLFWEAQNISLRGIKQAQRCPRVSTTQSRVLSRPVWGLTSYVLNAFLFLLVGLHLPTTVRGLSSDTLSHALFATVVLYLAMMSARWIFGDPFPYRDVILFVTSGIVILSLVVQGALLPLAVRWSAATPNPAEAHQRSEEEELQEAYTVTYHKVMDQLPQLAQEAGASPELEQKIREEWIRHFGQHAEQPETAAAASEELAVENDLRLRVIRASREQSILLRDRGVIDDKALIEMMDRYDIEEMRLVGPLHLE</sequence>
<protein>
    <recommendedName>
        <fullName evidence="4">Sodium:proton antiporter</fullName>
    </recommendedName>
</protein>
<organism evidence="2 3">
    <name type="scientific">Rothia nasimurium</name>
    <dbReference type="NCBI Taxonomy" id="85336"/>
    <lineage>
        <taxon>Bacteria</taxon>
        <taxon>Bacillati</taxon>
        <taxon>Actinomycetota</taxon>
        <taxon>Actinomycetes</taxon>
        <taxon>Micrococcales</taxon>
        <taxon>Micrococcaceae</taxon>
        <taxon>Rothia</taxon>
    </lineage>
</organism>
<keyword evidence="1" id="KW-0812">Transmembrane</keyword>
<dbReference type="Proteomes" id="UP000297951">
    <property type="component" value="Unassembled WGS sequence"/>
</dbReference>
<comment type="caution">
    <text evidence="2">The sequence shown here is derived from an EMBL/GenBank/DDBJ whole genome shotgun (WGS) entry which is preliminary data.</text>
</comment>
<evidence type="ECO:0000256" key="1">
    <source>
        <dbReference type="SAM" id="Phobius"/>
    </source>
</evidence>
<accession>A0A4Y9F7P8</accession>
<dbReference type="RefSeq" id="WP_135011319.1">
    <property type="nucleotide sequence ID" value="NZ_JADGLK010000004.1"/>
</dbReference>
<gene>
    <name evidence="2" type="ORF">E4U03_02030</name>
</gene>
<dbReference type="EMBL" id="SPQC01000004">
    <property type="protein sequence ID" value="TFU23901.1"/>
    <property type="molecule type" value="Genomic_DNA"/>
</dbReference>
<evidence type="ECO:0000313" key="3">
    <source>
        <dbReference type="Proteomes" id="UP000297951"/>
    </source>
</evidence>
<keyword evidence="1" id="KW-0472">Membrane</keyword>
<dbReference type="OrthoDB" id="57886at2"/>